<feature type="transmembrane region" description="Helical" evidence="7">
    <location>
        <begin position="324"/>
        <end position="350"/>
    </location>
</feature>
<evidence type="ECO:0000256" key="6">
    <source>
        <dbReference type="ARBA" id="ARBA00023136"/>
    </source>
</evidence>
<evidence type="ECO:0000259" key="8">
    <source>
        <dbReference type="PROSITE" id="PS50850"/>
    </source>
</evidence>
<dbReference type="CDD" id="cd06173">
    <property type="entry name" value="MFS_MefA_like"/>
    <property type="match status" value="1"/>
</dbReference>
<keyword evidence="3" id="KW-1003">Cell membrane</keyword>
<evidence type="ECO:0000256" key="1">
    <source>
        <dbReference type="ARBA" id="ARBA00004651"/>
    </source>
</evidence>
<dbReference type="PANTHER" id="PTHR23513:SF6">
    <property type="entry name" value="MAJOR FACILITATOR SUPERFAMILY ASSOCIATED DOMAIN-CONTAINING PROTEIN"/>
    <property type="match status" value="1"/>
</dbReference>
<keyword evidence="6 7" id="KW-0472">Membrane</keyword>
<protein>
    <submittedName>
        <fullName evidence="9">MFS transporter</fullName>
    </submittedName>
</protein>
<evidence type="ECO:0000313" key="9">
    <source>
        <dbReference type="EMBL" id="GAA0951655.1"/>
    </source>
</evidence>
<dbReference type="PROSITE" id="PS50850">
    <property type="entry name" value="MFS"/>
    <property type="match status" value="1"/>
</dbReference>
<comment type="caution">
    <text evidence="9">The sequence shown here is derived from an EMBL/GenBank/DDBJ whole genome shotgun (WGS) entry which is preliminary data.</text>
</comment>
<dbReference type="InterPro" id="IPR010290">
    <property type="entry name" value="TM_effector"/>
</dbReference>
<feature type="transmembrane region" description="Helical" evidence="7">
    <location>
        <begin position="389"/>
        <end position="409"/>
    </location>
</feature>
<dbReference type="InterPro" id="IPR020846">
    <property type="entry name" value="MFS_dom"/>
</dbReference>
<dbReference type="Pfam" id="PF05977">
    <property type="entry name" value="MFS_3"/>
    <property type="match status" value="1"/>
</dbReference>
<proteinExistence type="predicted"/>
<evidence type="ECO:0000256" key="2">
    <source>
        <dbReference type="ARBA" id="ARBA00022448"/>
    </source>
</evidence>
<dbReference type="SUPFAM" id="SSF103473">
    <property type="entry name" value="MFS general substrate transporter"/>
    <property type="match status" value="1"/>
</dbReference>
<gene>
    <name evidence="9" type="ORF">GCM10009560_72610</name>
</gene>
<keyword evidence="2" id="KW-0813">Transport</keyword>
<dbReference type="InterPro" id="IPR036259">
    <property type="entry name" value="MFS_trans_sf"/>
</dbReference>
<accession>A0ABP4BLU0</accession>
<dbReference type="Proteomes" id="UP001501578">
    <property type="component" value="Unassembled WGS sequence"/>
</dbReference>
<dbReference type="EMBL" id="BAAAHQ010000051">
    <property type="protein sequence ID" value="GAA0951655.1"/>
    <property type="molecule type" value="Genomic_DNA"/>
</dbReference>
<keyword evidence="5 7" id="KW-1133">Transmembrane helix</keyword>
<feature type="transmembrane region" description="Helical" evidence="7">
    <location>
        <begin position="262"/>
        <end position="285"/>
    </location>
</feature>
<name>A0ABP4BLU0_9ACTN</name>
<feature type="transmembrane region" description="Helical" evidence="7">
    <location>
        <begin position="89"/>
        <end position="109"/>
    </location>
</feature>
<dbReference type="Gene3D" id="1.20.1250.20">
    <property type="entry name" value="MFS general substrate transporter like domains"/>
    <property type="match status" value="1"/>
</dbReference>
<organism evidence="9 10">
    <name type="scientific">Nonomuraea longicatena</name>
    <dbReference type="NCBI Taxonomy" id="83682"/>
    <lineage>
        <taxon>Bacteria</taxon>
        <taxon>Bacillati</taxon>
        <taxon>Actinomycetota</taxon>
        <taxon>Actinomycetes</taxon>
        <taxon>Streptosporangiales</taxon>
        <taxon>Streptosporangiaceae</taxon>
        <taxon>Nonomuraea</taxon>
    </lineage>
</organism>
<evidence type="ECO:0000313" key="10">
    <source>
        <dbReference type="Proteomes" id="UP001501578"/>
    </source>
</evidence>
<feature type="transmembrane region" description="Helical" evidence="7">
    <location>
        <begin position="362"/>
        <end position="383"/>
    </location>
</feature>
<evidence type="ECO:0000256" key="5">
    <source>
        <dbReference type="ARBA" id="ARBA00022989"/>
    </source>
</evidence>
<evidence type="ECO:0000256" key="3">
    <source>
        <dbReference type="ARBA" id="ARBA00022475"/>
    </source>
</evidence>
<evidence type="ECO:0000256" key="4">
    <source>
        <dbReference type="ARBA" id="ARBA00022692"/>
    </source>
</evidence>
<keyword evidence="4 7" id="KW-0812">Transmembrane</keyword>
<keyword evidence="10" id="KW-1185">Reference proteome</keyword>
<comment type="subcellular location">
    <subcellularLocation>
        <location evidence="1">Cell membrane</location>
        <topology evidence="1">Multi-pass membrane protein</topology>
    </subcellularLocation>
</comment>
<feature type="transmembrane region" description="Helical" evidence="7">
    <location>
        <begin position="297"/>
        <end position="318"/>
    </location>
</feature>
<feature type="transmembrane region" description="Helical" evidence="7">
    <location>
        <begin position="115"/>
        <end position="135"/>
    </location>
</feature>
<evidence type="ECO:0000256" key="7">
    <source>
        <dbReference type="SAM" id="Phobius"/>
    </source>
</evidence>
<feature type="domain" description="Major facilitator superfamily (MFS) profile" evidence="8">
    <location>
        <begin position="1"/>
        <end position="415"/>
    </location>
</feature>
<feature type="transmembrane region" description="Helical" evidence="7">
    <location>
        <begin position="234"/>
        <end position="256"/>
    </location>
</feature>
<reference evidence="10" key="1">
    <citation type="journal article" date="2019" name="Int. J. Syst. Evol. Microbiol.">
        <title>The Global Catalogue of Microorganisms (GCM) 10K type strain sequencing project: providing services to taxonomists for standard genome sequencing and annotation.</title>
        <authorList>
            <consortium name="The Broad Institute Genomics Platform"/>
            <consortium name="The Broad Institute Genome Sequencing Center for Infectious Disease"/>
            <person name="Wu L."/>
            <person name="Ma J."/>
        </authorList>
    </citation>
    <scope>NUCLEOTIDE SEQUENCE [LARGE SCALE GENOMIC DNA]</scope>
    <source>
        <strain evidence="10">JCM 11136</strain>
    </source>
</reference>
<dbReference type="PANTHER" id="PTHR23513">
    <property type="entry name" value="INTEGRAL MEMBRANE EFFLUX PROTEIN-RELATED"/>
    <property type="match status" value="1"/>
</dbReference>
<dbReference type="RefSeq" id="WP_343954846.1">
    <property type="nucleotide sequence ID" value="NZ_BAAAHQ010000051.1"/>
</dbReference>
<sequence>MKRSFHESRSAPAPPLRHQRDYRLLWTSRTIAVTGSEVSKLAVPLSAVTLLSASPLQMGLLTAAGFAPNLLFGLQAGALADRLRRHRPLMIACELAACVAALAVPLAWWLGALSVPLLVCVAFVIGTAGAVYRAASFPHLAAVVPTEQRTEAMAGLQASYSVASVTGPGLAGLLVQTLTAPLAVLAEALSSLASALLMGRIRTPENRSPAPSHGMWRDIREGLRTALRHRSLRALIAAGVTINFFAMAYTAVYMLYMLRELGIPAGALGLLVMLGGLGGIAGAWLTARTSRRVGTNALLRWSVLLFPLNIFTVGLISGPLWWKLTAIACTGLLTGGIVVVFATCLGAVVLRESPAELQGRVNATFTFAIQGVLAVGGAVGGAAAELVGLRPVVLACAAGLILSGLWIWFSPLRHREPTQRTPPVP</sequence>